<accession>A0A2P6NJH2</accession>
<comment type="caution">
    <text evidence="1">The sequence shown here is derived from an EMBL/GenBank/DDBJ whole genome shotgun (WGS) entry which is preliminary data.</text>
</comment>
<evidence type="ECO:0000313" key="1">
    <source>
        <dbReference type="EMBL" id="PRP84108.1"/>
    </source>
</evidence>
<dbReference type="EMBL" id="MDYQ01000069">
    <property type="protein sequence ID" value="PRP84108.1"/>
    <property type="molecule type" value="Genomic_DNA"/>
</dbReference>
<evidence type="ECO:0000313" key="2">
    <source>
        <dbReference type="Proteomes" id="UP000241769"/>
    </source>
</evidence>
<sequence length="249" mass="29326">MTDKRILNNNSDHKIYELLGIAPITPHRMDKNITSLSVDYWKTVMSWLPVADTFRLIQTCKTMLHILTVCDPVTTRLFRCLVLYSRAKKFARDNNNSTSYKKEPPRVPSISFDHIPMDVWDILPISFRNWVLRWYHPSTNIDGTPNEEPLAHFMWNVLSLEAKSWDLIKQKIPKPKGVKHKYNPQERWRAVVVHTTLDVMEEMWRQCKYNGLTVLFLDGPYQGRFCSGQSQGQDPWRCWSAMKPPELYE</sequence>
<dbReference type="Proteomes" id="UP000241769">
    <property type="component" value="Unassembled WGS sequence"/>
</dbReference>
<dbReference type="AlphaFoldDB" id="A0A2P6NJH2"/>
<dbReference type="InParanoid" id="A0A2P6NJH2"/>
<protein>
    <recommendedName>
        <fullName evidence="3">F-box domain-containing protein</fullName>
    </recommendedName>
</protein>
<reference evidence="1 2" key="1">
    <citation type="journal article" date="2018" name="Genome Biol. Evol.">
        <title>Multiple Roots of Fruiting Body Formation in Amoebozoa.</title>
        <authorList>
            <person name="Hillmann F."/>
            <person name="Forbes G."/>
            <person name="Novohradska S."/>
            <person name="Ferling I."/>
            <person name="Riege K."/>
            <person name="Groth M."/>
            <person name="Westermann M."/>
            <person name="Marz M."/>
            <person name="Spaller T."/>
            <person name="Winckler T."/>
            <person name="Schaap P."/>
            <person name="Glockner G."/>
        </authorList>
    </citation>
    <scope>NUCLEOTIDE SEQUENCE [LARGE SCALE GENOMIC DNA]</scope>
    <source>
        <strain evidence="1 2">Jena</strain>
    </source>
</reference>
<gene>
    <name evidence="1" type="ORF">PROFUN_04099</name>
</gene>
<evidence type="ECO:0008006" key="3">
    <source>
        <dbReference type="Google" id="ProtNLM"/>
    </source>
</evidence>
<name>A0A2P6NJH2_9EUKA</name>
<proteinExistence type="predicted"/>
<keyword evidence="2" id="KW-1185">Reference proteome</keyword>
<organism evidence="1 2">
    <name type="scientific">Planoprotostelium fungivorum</name>
    <dbReference type="NCBI Taxonomy" id="1890364"/>
    <lineage>
        <taxon>Eukaryota</taxon>
        <taxon>Amoebozoa</taxon>
        <taxon>Evosea</taxon>
        <taxon>Variosea</taxon>
        <taxon>Cavosteliida</taxon>
        <taxon>Cavosteliaceae</taxon>
        <taxon>Planoprotostelium</taxon>
    </lineage>
</organism>